<dbReference type="Pfam" id="PF06889">
    <property type="entry name" value="DUF1266"/>
    <property type="match status" value="1"/>
</dbReference>
<dbReference type="InterPro" id="IPR009677">
    <property type="entry name" value="DUF1266"/>
</dbReference>
<evidence type="ECO:0000259" key="1">
    <source>
        <dbReference type="Pfam" id="PF06889"/>
    </source>
</evidence>
<reference evidence="2" key="1">
    <citation type="submission" date="2020-01" db="EMBL/GenBank/DDBJ databases">
        <authorList>
            <person name="Meier V. D."/>
            <person name="Meier V D."/>
        </authorList>
    </citation>
    <scope>NUCLEOTIDE SEQUENCE</scope>
    <source>
        <strain evidence="2">HLG_WM_MAG_04</strain>
    </source>
</reference>
<proteinExistence type="predicted"/>
<evidence type="ECO:0000313" key="2">
    <source>
        <dbReference type="EMBL" id="CAA6813690.1"/>
    </source>
</evidence>
<accession>A0A6S6SYT3</accession>
<organism evidence="2">
    <name type="scientific">uncultured Sulfurovum sp</name>
    <dbReference type="NCBI Taxonomy" id="269237"/>
    <lineage>
        <taxon>Bacteria</taxon>
        <taxon>Pseudomonadati</taxon>
        <taxon>Campylobacterota</taxon>
        <taxon>Epsilonproteobacteria</taxon>
        <taxon>Campylobacterales</taxon>
        <taxon>Sulfurovaceae</taxon>
        <taxon>Sulfurovum</taxon>
        <taxon>environmental samples</taxon>
    </lineage>
</organism>
<protein>
    <recommendedName>
        <fullName evidence="1">DUF1266 domain-containing protein</fullName>
    </recommendedName>
</protein>
<dbReference type="AlphaFoldDB" id="A0A6S6SYT3"/>
<sequence>MISKEETFALAFAKFEDERLENSPEDYCVESYLNNDFYFNIHDKNASSKVYDVIKKVWTEGVLELFIKNSILIDKLEVKDLVAFDSTRFVKLVLEVLNLKLINKKEAWGLLFLNVQRIQDAFTHTEDFKVSYFKGALFYDILFKSEEESRGEKIQSFDTLLENLHQRSKVKLTWLETDVFKTFKIEKSIDPSLSKNPIQNIKNTNTTKLMTMHQLLAKEDKTELWNFLDNLKDKERNQFLHQLYINKKEKPNILTAEDYLELPALYPNVSYAHYLRGVYFYHYAWEARGLGITNTVGQKNYALFYERLRYAKKDLKKAYELSPNEQTYWAELYNLVKHFRSKEADTLQEELYTRIKKNAMQNIYCIQRVSHLNKARWGGSHKESLNWAREVVSHAKHTDPIKIIIFEALIEEYHYILEFDRDEKSANAIFKDKALQNEVNICFDELVEHVTLHDRLLFWYEKVGDFARLEKLNSCIQSL</sequence>
<feature type="domain" description="DUF1266" evidence="1">
    <location>
        <begin position="40"/>
        <end position="162"/>
    </location>
</feature>
<dbReference type="EMBL" id="CACVAX010000039">
    <property type="protein sequence ID" value="CAA6813690.1"/>
    <property type="molecule type" value="Genomic_DNA"/>
</dbReference>
<name>A0A6S6SYT3_9BACT</name>
<gene>
    <name evidence="2" type="ORF">HELGO_WM6550</name>
</gene>